<evidence type="ECO:0000256" key="2">
    <source>
        <dbReference type="SAM" id="Coils"/>
    </source>
</evidence>
<protein>
    <recommendedName>
        <fullName evidence="3">Phage tail tape measure protein domain-containing protein</fullName>
    </recommendedName>
</protein>
<dbReference type="NCBIfam" id="TIGR01760">
    <property type="entry name" value="tape_meas_TP901"/>
    <property type="match status" value="1"/>
</dbReference>
<evidence type="ECO:0000259" key="3">
    <source>
        <dbReference type="Pfam" id="PF10145"/>
    </source>
</evidence>
<dbReference type="PANTHER" id="PTHR37813">
    <property type="entry name" value="FELS-2 PROPHAGE PROTEIN"/>
    <property type="match status" value="1"/>
</dbReference>
<keyword evidence="1" id="KW-1188">Viral release from host cell</keyword>
<comment type="caution">
    <text evidence="4">The sequence shown here is derived from an EMBL/GenBank/DDBJ whole genome shotgun (WGS) entry which is preliminary data.</text>
</comment>
<dbReference type="InterPro" id="IPR009734">
    <property type="entry name" value="Myoviridae_GpU"/>
</dbReference>
<dbReference type="Pfam" id="PF10145">
    <property type="entry name" value="PhageMin_Tail"/>
    <property type="match status" value="1"/>
</dbReference>
<evidence type="ECO:0000256" key="1">
    <source>
        <dbReference type="ARBA" id="ARBA00022612"/>
    </source>
</evidence>
<reference evidence="4" key="1">
    <citation type="submission" date="2021-02" db="EMBL/GenBank/DDBJ databases">
        <title>First Annotated Genome of the Yellow-green Alga Tribonema minus.</title>
        <authorList>
            <person name="Mahan K.M."/>
        </authorList>
    </citation>
    <scope>NUCLEOTIDE SEQUENCE</scope>
    <source>
        <strain evidence="4">UTEX B ZZ1240</strain>
    </source>
</reference>
<dbReference type="PANTHER" id="PTHR37813:SF1">
    <property type="entry name" value="FELS-2 PROPHAGE PROTEIN"/>
    <property type="match status" value="1"/>
</dbReference>
<dbReference type="Pfam" id="PF05489">
    <property type="entry name" value="Phage_tail_X"/>
    <property type="match status" value="1"/>
</dbReference>
<dbReference type="SUPFAM" id="SSF69279">
    <property type="entry name" value="Phage tail proteins"/>
    <property type="match status" value="1"/>
</dbReference>
<feature type="coiled-coil region" evidence="2">
    <location>
        <begin position="597"/>
        <end position="624"/>
    </location>
</feature>
<keyword evidence="5" id="KW-1185">Reference proteome</keyword>
<dbReference type="EMBL" id="JAFCMP010000221">
    <property type="protein sequence ID" value="KAG5183311.1"/>
    <property type="molecule type" value="Genomic_DNA"/>
</dbReference>
<accession>A0A836CGV5</accession>
<dbReference type="Proteomes" id="UP000664859">
    <property type="component" value="Unassembled WGS sequence"/>
</dbReference>
<keyword evidence="2" id="KW-0175">Coiled coil</keyword>
<dbReference type="InterPro" id="IPR010090">
    <property type="entry name" value="Phage_tape_meas"/>
</dbReference>
<dbReference type="AlphaFoldDB" id="A0A836CGV5"/>
<evidence type="ECO:0000313" key="5">
    <source>
        <dbReference type="Proteomes" id="UP000664859"/>
    </source>
</evidence>
<dbReference type="Pfam" id="PF06995">
    <property type="entry name" value="Phage_P2_GpU"/>
    <property type="match status" value="1"/>
</dbReference>
<dbReference type="Gene3D" id="3.55.50.10">
    <property type="entry name" value="Baseplate protein-like domains"/>
    <property type="match status" value="1"/>
</dbReference>
<sequence>MRGKDMVAMDAVQGGMRKTYALYASLSGVPLQVFLEMETGDLEQVAQVVARLTGKSSKTTDDPNLENLRQQQMRNQAMFDRHRNAMLGTAAAAFVMARAVATPVQASVEFSTQLEDIRQKADLSAEAMERMGRAARDIGLDTAQGAGSITGAIDSMIGSGAVTPDQAQAIATPLGKTATAYAADPTDMANASSAMVLQLGIAADEMGKAYDMMAVAGKEGSFELKDMASQFPAVLANAKSLGIEGEAGLASVVSWLQIARRGTADASSAATNFSEFMGKVMSQNAIKNFGEAGVDIVNEMSRAAEAGVDPVEHAVGIINGLTEGQRDKMGELFADKQVTDFLLQATKGIEDYRKIRDAALAADGTVEKDFQARLETPGGAIARLEASVENLNIAIGNSLVPALTEFAESVTPMIDGVASFVDANGELVAAVVEITAALIGLRMLAAAGGMGAALFGMGGKRGPGGGVLGRAGASRGDGGAGGVAGAGGKGLPWWGFLGFNALDAFGQMSSFGSSIKENGLEAVLAERDARDAAMNDFLLNLDIGGFKPGQMYKGAQDLVGNPQGGIGGGYTGATSGQIEALKGEIAKLDAEIAEWPEDGMEERRARLAETLAKMEAELAASSAAVTSQFGAIMEQLRVMAAQGVAIPVTMGGPNLGAIAPPSGPRIGSQAPAGNTTNVGNVSVVVQNPTNANPQQIAHGFGLTDMTRSTKTNWATVQVAGGMDRLQWTGGESDTLTIRGVVFPHIFGGLSSLAGIRAAAESGTPLMFVNFAGQIFGLHVIESIDEDRSLLDADGLPMRDAYSLTLKRFPGGDWSPQSSGFVEAVLNANPGLAGKGPILPVGTVVKLPELAKPADLPTLASGVFMDRLTSCEVTDAEGVTSDVVSIELNDHPPAAIPRKGAIIRVWMGYDAKLTFMGAFTVDQVRVTAFPHTMSISGKGADFKSEAKTPKSRHWDGKTIKDIVSDLAGDLGLSAKVDAAIGAFSYPWFAQEGESALEVLDRLAGRHDALFSIKDGNLVFAAKGSGKNAAGNTLTPVVVTPDILIEGSTTITFNDRPEVDSVKASWYDRAEARLKKVEETIEDAIDD</sequence>
<dbReference type="InterPro" id="IPR008861">
    <property type="entry name" value="GpX-like"/>
</dbReference>
<organism evidence="4 5">
    <name type="scientific">Tribonema minus</name>
    <dbReference type="NCBI Taxonomy" id="303371"/>
    <lineage>
        <taxon>Eukaryota</taxon>
        <taxon>Sar</taxon>
        <taxon>Stramenopiles</taxon>
        <taxon>Ochrophyta</taxon>
        <taxon>PX clade</taxon>
        <taxon>Xanthophyceae</taxon>
        <taxon>Tribonematales</taxon>
        <taxon>Tribonemataceae</taxon>
        <taxon>Tribonema</taxon>
    </lineage>
</organism>
<gene>
    <name evidence="4" type="ORF">JKP88DRAFT_290461</name>
</gene>
<evidence type="ECO:0000313" key="4">
    <source>
        <dbReference type="EMBL" id="KAG5183311.1"/>
    </source>
</evidence>
<name>A0A836CGV5_9STRA</name>
<feature type="domain" description="Phage tail tape measure protein" evidence="3">
    <location>
        <begin position="134"/>
        <end position="327"/>
    </location>
</feature>
<proteinExistence type="predicted"/>